<keyword evidence="3" id="KW-0238">DNA-binding</keyword>
<dbReference type="GO" id="GO:0003700">
    <property type="term" value="F:DNA-binding transcription factor activity"/>
    <property type="evidence" value="ECO:0007669"/>
    <property type="project" value="InterPro"/>
</dbReference>
<gene>
    <name evidence="6" type="ORF">C7R54_14565</name>
</gene>
<keyword evidence="7" id="KW-1185">Reference proteome</keyword>
<dbReference type="InterPro" id="IPR000847">
    <property type="entry name" value="LysR_HTH_N"/>
</dbReference>
<dbReference type="SUPFAM" id="SSF46785">
    <property type="entry name" value="Winged helix' DNA-binding domain"/>
    <property type="match status" value="1"/>
</dbReference>
<evidence type="ECO:0000313" key="7">
    <source>
        <dbReference type="Proteomes" id="UP000290849"/>
    </source>
</evidence>
<organism evidence="6 7">
    <name type="scientific">Achromobacter aloeverae</name>
    <dbReference type="NCBI Taxonomy" id="1750518"/>
    <lineage>
        <taxon>Bacteria</taxon>
        <taxon>Pseudomonadati</taxon>
        <taxon>Pseudomonadota</taxon>
        <taxon>Betaproteobacteria</taxon>
        <taxon>Burkholderiales</taxon>
        <taxon>Alcaligenaceae</taxon>
        <taxon>Achromobacter</taxon>
    </lineage>
</organism>
<dbReference type="RefSeq" id="WP_129151184.1">
    <property type="nucleotide sequence ID" value="NZ_JBHSDO010000011.1"/>
</dbReference>
<dbReference type="Gene3D" id="3.40.190.290">
    <property type="match status" value="1"/>
</dbReference>
<dbReference type="Pfam" id="PF03466">
    <property type="entry name" value="LysR_substrate"/>
    <property type="match status" value="1"/>
</dbReference>
<dbReference type="PANTHER" id="PTHR30126:SF2">
    <property type="entry name" value="HTH-TYPE TRANSCRIPTIONAL REGULATOR YJIE"/>
    <property type="match status" value="1"/>
</dbReference>
<dbReference type="EMBL" id="PYAL01000004">
    <property type="protein sequence ID" value="RXN87815.1"/>
    <property type="molecule type" value="Genomic_DNA"/>
</dbReference>
<dbReference type="PROSITE" id="PS50931">
    <property type="entry name" value="HTH_LYSR"/>
    <property type="match status" value="1"/>
</dbReference>
<dbReference type="AlphaFoldDB" id="A0A4Q1HKK2"/>
<protein>
    <submittedName>
        <fullName evidence="6">LysR family transcriptional regulator</fullName>
    </submittedName>
</protein>
<dbReference type="Proteomes" id="UP000290849">
    <property type="component" value="Unassembled WGS sequence"/>
</dbReference>
<dbReference type="GO" id="GO:0000976">
    <property type="term" value="F:transcription cis-regulatory region binding"/>
    <property type="evidence" value="ECO:0007669"/>
    <property type="project" value="TreeGrafter"/>
</dbReference>
<reference evidence="6 7" key="1">
    <citation type="journal article" date="2017" name="Int. J. Syst. Evol. Microbiol.">
        <title>Achromobacter aloeverae sp. nov., isolated from the root of Aloe vera (L.) Burm.f.</title>
        <authorList>
            <person name="Kuncharoen N."/>
            <person name="Muramatsu Y."/>
            <person name="Shibata C."/>
            <person name="Kamakura Y."/>
            <person name="Nakagawa Y."/>
            <person name="Tanasupawat S."/>
        </authorList>
    </citation>
    <scope>NUCLEOTIDE SEQUENCE [LARGE SCALE GENOMIC DNA]</scope>
    <source>
        <strain evidence="6 7">AVA-1</strain>
    </source>
</reference>
<keyword evidence="2" id="KW-0805">Transcription regulation</keyword>
<evidence type="ECO:0000313" key="6">
    <source>
        <dbReference type="EMBL" id="RXN87815.1"/>
    </source>
</evidence>
<comment type="similarity">
    <text evidence="1">Belongs to the LysR transcriptional regulatory family.</text>
</comment>
<keyword evidence="4" id="KW-0804">Transcription</keyword>
<feature type="domain" description="HTH lysR-type" evidence="5">
    <location>
        <begin position="1"/>
        <end position="59"/>
    </location>
</feature>
<dbReference type="InterPro" id="IPR036390">
    <property type="entry name" value="WH_DNA-bd_sf"/>
</dbReference>
<evidence type="ECO:0000256" key="3">
    <source>
        <dbReference type="ARBA" id="ARBA00023125"/>
    </source>
</evidence>
<dbReference type="Gene3D" id="1.10.10.10">
    <property type="entry name" value="Winged helix-like DNA-binding domain superfamily/Winged helix DNA-binding domain"/>
    <property type="match status" value="1"/>
</dbReference>
<accession>A0A4Q1HKK2</accession>
<evidence type="ECO:0000256" key="1">
    <source>
        <dbReference type="ARBA" id="ARBA00009437"/>
    </source>
</evidence>
<evidence type="ECO:0000256" key="4">
    <source>
        <dbReference type="ARBA" id="ARBA00023163"/>
    </source>
</evidence>
<evidence type="ECO:0000259" key="5">
    <source>
        <dbReference type="PROSITE" id="PS50931"/>
    </source>
</evidence>
<sequence>MTELKLFEDLIALARTGSFVRAADLRHVTHPAFGRRIKALEAWAGTPLILHQRAPVTLTPAGEQLLKAATQAVEQMEQVRQRIARAEGAERVLRIATGRSLARTMVTEWIARLCRQRVIDNHDHVDLATGMISTMVTQLENGEADLLCCYEHPAWSASLGSGRYRYLTFAIDKLVPVSQTDAHGKPRHSLGDARRPPPLIASAEGLAMGNILGDWLKRSPHALRPFLRCDSLDAIHGAALKGLGIAWLPWSMVAGDCARGVLGKLGGRGDEVTFEVRLYRPRTRLSELAEAAWSAAEAA</sequence>
<dbReference type="OrthoDB" id="8715249at2"/>
<dbReference type="InterPro" id="IPR036388">
    <property type="entry name" value="WH-like_DNA-bd_sf"/>
</dbReference>
<name>A0A4Q1HKK2_9BURK</name>
<proteinExistence type="inferred from homology"/>
<evidence type="ECO:0000256" key="2">
    <source>
        <dbReference type="ARBA" id="ARBA00023015"/>
    </source>
</evidence>
<comment type="caution">
    <text evidence="6">The sequence shown here is derived from an EMBL/GenBank/DDBJ whole genome shotgun (WGS) entry which is preliminary data.</text>
</comment>
<dbReference type="PANTHER" id="PTHR30126">
    <property type="entry name" value="HTH-TYPE TRANSCRIPTIONAL REGULATOR"/>
    <property type="match status" value="1"/>
</dbReference>
<dbReference type="SUPFAM" id="SSF53850">
    <property type="entry name" value="Periplasmic binding protein-like II"/>
    <property type="match status" value="1"/>
</dbReference>
<dbReference type="InterPro" id="IPR005119">
    <property type="entry name" value="LysR_subst-bd"/>
</dbReference>
<dbReference type="Pfam" id="PF00126">
    <property type="entry name" value="HTH_1"/>
    <property type="match status" value="1"/>
</dbReference>